<dbReference type="Pfam" id="PF08100">
    <property type="entry name" value="Dimerisation"/>
    <property type="match status" value="1"/>
</dbReference>
<dbReference type="KEGG" id="doa:AXF15_10965"/>
<dbReference type="Gene3D" id="3.40.50.150">
    <property type="entry name" value="Vaccinia Virus protein VP39"/>
    <property type="match status" value="1"/>
</dbReference>
<sequence>MDMPPVSFRPLEEMLMTEVAAHAVRYGVRLGVFDVLDDWASAEEVAERSDWRADGTEALLELFRVCGLLEAGPRGYRNTPLARTWLTRTSPFFQGDYLDYHADFCGMIFSSLPELLAGDLRCWEGADADWNNPRTMLGTAQCARQGFLQETADFIAGLPDFQHLRRMCDLGGGLGEYSLELLRKNAELHADMVDLPAVAEQARVNAEKNGLGARFTAIGADARNMDFPAERWDLLLTAHVLYAFAGNLPGILGAIHSALRPGGWFVAAHLHPLAELPERVLAAMACITRLAGFPAHALSREELVPALEQIGFQDIRVELRGDGRRTLLVAARKQQGGAA</sequence>
<dbReference type="STRING" id="888061.AXF15_10965"/>
<keyword evidence="6" id="KW-1185">Reference proteome</keyword>
<name>A0A0X8JRC5_9BACT</name>
<feature type="domain" description="O-methyltransferase dimerisation" evidence="4">
    <location>
        <begin position="21"/>
        <end position="87"/>
    </location>
</feature>
<protein>
    <recommendedName>
        <fullName evidence="4">O-methyltransferase dimerisation domain-containing protein</fullName>
    </recommendedName>
</protein>
<evidence type="ECO:0000256" key="3">
    <source>
        <dbReference type="ARBA" id="ARBA00022691"/>
    </source>
</evidence>
<evidence type="ECO:0000256" key="1">
    <source>
        <dbReference type="ARBA" id="ARBA00022603"/>
    </source>
</evidence>
<reference evidence="6" key="1">
    <citation type="submission" date="2016-02" db="EMBL/GenBank/DDBJ databases">
        <authorList>
            <person name="Holder M.E."/>
            <person name="Ajami N.J."/>
            <person name="Petrosino J.F."/>
        </authorList>
    </citation>
    <scope>NUCLEOTIDE SEQUENCE [LARGE SCALE GENOMIC DNA]</scope>
    <source>
        <strain evidence="6">DSM 12838</strain>
    </source>
</reference>
<evidence type="ECO:0000313" key="5">
    <source>
        <dbReference type="EMBL" id="AMD93569.1"/>
    </source>
</evidence>
<dbReference type="PROSITE" id="PS51683">
    <property type="entry name" value="SAM_OMT_II"/>
    <property type="match status" value="1"/>
</dbReference>
<keyword evidence="1" id="KW-0489">Methyltransferase</keyword>
<organism evidence="5 6">
    <name type="scientific">Desulfomicrobium orale DSM 12838</name>
    <dbReference type="NCBI Taxonomy" id="888061"/>
    <lineage>
        <taxon>Bacteria</taxon>
        <taxon>Pseudomonadati</taxon>
        <taxon>Thermodesulfobacteriota</taxon>
        <taxon>Desulfovibrionia</taxon>
        <taxon>Desulfovibrionales</taxon>
        <taxon>Desulfomicrobiaceae</taxon>
        <taxon>Desulfomicrobium</taxon>
    </lineage>
</organism>
<dbReference type="GO" id="GO:0046983">
    <property type="term" value="F:protein dimerization activity"/>
    <property type="evidence" value="ECO:0007669"/>
    <property type="project" value="InterPro"/>
</dbReference>
<dbReference type="SUPFAM" id="SSF53335">
    <property type="entry name" value="S-adenosyl-L-methionine-dependent methyltransferases"/>
    <property type="match status" value="1"/>
</dbReference>
<dbReference type="InterPro" id="IPR012967">
    <property type="entry name" value="COMT_dimerisation"/>
</dbReference>
<dbReference type="Proteomes" id="UP000063964">
    <property type="component" value="Chromosome"/>
</dbReference>
<dbReference type="SUPFAM" id="SSF46785">
    <property type="entry name" value="Winged helix' DNA-binding domain"/>
    <property type="match status" value="1"/>
</dbReference>
<dbReference type="InterPro" id="IPR016461">
    <property type="entry name" value="COMT-like"/>
</dbReference>
<dbReference type="InterPro" id="IPR036388">
    <property type="entry name" value="WH-like_DNA-bd_sf"/>
</dbReference>
<dbReference type="PANTHER" id="PTHR43712:SF2">
    <property type="entry name" value="O-METHYLTRANSFERASE CICE"/>
    <property type="match status" value="1"/>
</dbReference>
<dbReference type="AlphaFoldDB" id="A0A0X8JRC5"/>
<dbReference type="InterPro" id="IPR029063">
    <property type="entry name" value="SAM-dependent_MTases_sf"/>
</dbReference>
<evidence type="ECO:0000256" key="2">
    <source>
        <dbReference type="ARBA" id="ARBA00022679"/>
    </source>
</evidence>
<dbReference type="RefSeq" id="WP_066607350.1">
    <property type="nucleotide sequence ID" value="NZ_CP014230.1"/>
</dbReference>
<dbReference type="GO" id="GO:0032259">
    <property type="term" value="P:methylation"/>
    <property type="evidence" value="ECO:0007669"/>
    <property type="project" value="UniProtKB-KW"/>
</dbReference>
<dbReference type="GO" id="GO:0008168">
    <property type="term" value="F:methyltransferase activity"/>
    <property type="evidence" value="ECO:0007669"/>
    <property type="project" value="UniProtKB-KW"/>
</dbReference>
<accession>A0A0X8JRC5</accession>
<dbReference type="OrthoDB" id="9767938at2"/>
<evidence type="ECO:0000313" key="6">
    <source>
        <dbReference type="Proteomes" id="UP000063964"/>
    </source>
</evidence>
<keyword evidence="2" id="KW-0808">Transferase</keyword>
<dbReference type="InterPro" id="IPR036390">
    <property type="entry name" value="WH_DNA-bd_sf"/>
</dbReference>
<proteinExistence type="predicted"/>
<dbReference type="Gene3D" id="1.10.10.10">
    <property type="entry name" value="Winged helix-like DNA-binding domain superfamily/Winged helix DNA-binding domain"/>
    <property type="match status" value="1"/>
</dbReference>
<dbReference type="Pfam" id="PF13489">
    <property type="entry name" value="Methyltransf_23"/>
    <property type="match status" value="1"/>
</dbReference>
<dbReference type="PANTHER" id="PTHR43712">
    <property type="entry name" value="PUTATIVE (AFU_ORTHOLOGUE AFUA_4G14580)-RELATED"/>
    <property type="match status" value="1"/>
</dbReference>
<evidence type="ECO:0000259" key="4">
    <source>
        <dbReference type="Pfam" id="PF08100"/>
    </source>
</evidence>
<keyword evidence="3" id="KW-0949">S-adenosyl-L-methionine</keyword>
<dbReference type="EMBL" id="CP014230">
    <property type="protein sequence ID" value="AMD93569.1"/>
    <property type="molecule type" value="Genomic_DNA"/>
</dbReference>
<gene>
    <name evidence="5" type="ORF">AXF15_10965</name>
</gene>
<dbReference type="CDD" id="cd02440">
    <property type="entry name" value="AdoMet_MTases"/>
    <property type="match status" value="1"/>
</dbReference>